<comment type="caution">
    <text evidence="1">The sequence shown here is derived from an EMBL/GenBank/DDBJ whole genome shotgun (WGS) entry which is preliminary data.</text>
</comment>
<gene>
    <name evidence="1" type="ORF">QTG54_010468</name>
</gene>
<dbReference type="Proteomes" id="UP001224775">
    <property type="component" value="Unassembled WGS sequence"/>
</dbReference>
<protein>
    <submittedName>
        <fullName evidence="1">Uncharacterized protein</fullName>
    </submittedName>
</protein>
<dbReference type="EMBL" id="JATAAI010000019">
    <property type="protein sequence ID" value="KAK1739152.1"/>
    <property type="molecule type" value="Genomic_DNA"/>
</dbReference>
<reference evidence="1" key="1">
    <citation type="submission" date="2023-06" db="EMBL/GenBank/DDBJ databases">
        <title>Survivors Of The Sea: Transcriptome response of Skeletonema marinoi to long-term dormancy.</title>
        <authorList>
            <person name="Pinder M.I.M."/>
            <person name="Kourtchenko O."/>
            <person name="Robertson E.K."/>
            <person name="Larsson T."/>
            <person name="Maumus F."/>
            <person name="Osuna-Cruz C.M."/>
            <person name="Vancaester E."/>
            <person name="Stenow R."/>
            <person name="Vandepoele K."/>
            <person name="Ploug H."/>
            <person name="Bruchert V."/>
            <person name="Godhe A."/>
            <person name="Topel M."/>
        </authorList>
    </citation>
    <scope>NUCLEOTIDE SEQUENCE</scope>
    <source>
        <strain evidence="1">R05AC</strain>
    </source>
</reference>
<name>A0AAD9D9L4_9STRA</name>
<organism evidence="1 2">
    <name type="scientific">Skeletonema marinoi</name>
    <dbReference type="NCBI Taxonomy" id="267567"/>
    <lineage>
        <taxon>Eukaryota</taxon>
        <taxon>Sar</taxon>
        <taxon>Stramenopiles</taxon>
        <taxon>Ochrophyta</taxon>
        <taxon>Bacillariophyta</taxon>
        <taxon>Coscinodiscophyceae</taxon>
        <taxon>Thalassiosirophycidae</taxon>
        <taxon>Thalassiosirales</taxon>
        <taxon>Skeletonemataceae</taxon>
        <taxon>Skeletonema</taxon>
        <taxon>Skeletonema marinoi-dohrnii complex</taxon>
    </lineage>
</organism>
<keyword evidence="2" id="KW-1185">Reference proteome</keyword>
<evidence type="ECO:0000313" key="1">
    <source>
        <dbReference type="EMBL" id="KAK1739152.1"/>
    </source>
</evidence>
<dbReference type="AlphaFoldDB" id="A0AAD9D9L4"/>
<sequence>MAELLPKHQVFIRSIGKQFEVEDATQIQHDEKGEEVGTLKFLWDHCRETDNPNEKVVYLHNKGSFHPSKENDLLRKWLTRAALSEECSNMPISCDVCSWRFSPLPHPHNGGNMWAARCNYIRKLIDPAMFQTSMAQLYHDAGNDAWIGTGRYAAEHWVHSHPTIQACDVSTSDYVWSYKDIPEDMMILSWKRPHDII</sequence>
<accession>A0AAD9D9L4</accession>
<proteinExistence type="predicted"/>
<evidence type="ECO:0000313" key="2">
    <source>
        <dbReference type="Proteomes" id="UP001224775"/>
    </source>
</evidence>